<dbReference type="Gene3D" id="3.30.559.70">
    <property type="entry name" value="Choline/Carnitine o-acyltransferase, domain 2"/>
    <property type="match status" value="1"/>
</dbReference>
<dbReference type="Gene3D" id="1.10.275.20">
    <property type="entry name" value="Choline/Carnitine o-acyltransferase"/>
    <property type="match status" value="1"/>
</dbReference>
<dbReference type="InterPro" id="IPR000542">
    <property type="entry name" value="Carn_acyl_trans"/>
</dbReference>
<keyword evidence="4 10" id="KW-0808">Transferase</keyword>
<evidence type="ECO:0000256" key="5">
    <source>
        <dbReference type="ARBA" id="ARBA00022832"/>
    </source>
</evidence>
<reference evidence="12" key="1">
    <citation type="submission" date="2023-01" db="EMBL/GenBank/DDBJ databases">
        <title>Genome assembly of the deep-sea coral Lophelia pertusa.</title>
        <authorList>
            <person name="Herrera S."/>
            <person name="Cordes E."/>
        </authorList>
    </citation>
    <scope>NUCLEOTIDE SEQUENCE</scope>
    <source>
        <strain evidence="12">USNM1676648</strain>
        <tissue evidence="12">Polyp</tissue>
    </source>
</reference>
<feature type="domain" description="Choline/carnitine acyltransferase" evidence="11">
    <location>
        <begin position="69"/>
        <end position="657"/>
    </location>
</feature>
<dbReference type="EMBL" id="MU825910">
    <property type="protein sequence ID" value="KAJ7382923.1"/>
    <property type="molecule type" value="Genomic_DNA"/>
</dbReference>
<comment type="similarity">
    <text evidence="2 10">Belongs to the carnitine/choline acetyltransferase family.</text>
</comment>
<dbReference type="Gene3D" id="1.20.1280.180">
    <property type="match status" value="1"/>
</dbReference>
<keyword evidence="7 10" id="KW-0012">Acyltransferase</keyword>
<dbReference type="GO" id="GO:0004095">
    <property type="term" value="F:carnitine O-palmitoyltransferase activity"/>
    <property type="evidence" value="ECO:0007669"/>
    <property type="project" value="UniProtKB-EC"/>
</dbReference>
<dbReference type="InterPro" id="IPR039551">
    <property type="entry name" value="Cho/carn_acyl_trans"/>
</dbReference>
<gene>
    <name evidence="12" type="primary">CPT2_2</name>
    <name evidence="12" type="ORF">OS493_031698</name>
</gene>
<dbReference type="PROSITE" id="PS00440">
    <property type="entry name" value="ACYLTRANSF_C_2"/>
    <property type="match status" value="1"/>
</dbReference>
<dbReference type="PANTHER" id="PTHR22589:SF16">
    <property type="entry name" value="CARNITINE O-PALMITOYLTRANSFERASE 2, MITOCHONDRIAL"/>
    <property type="match status" value="1"/>
</dbReference>
<evidence type="ECO:0000256" key="7">
    <source>
        <dbReference type="ARBA" id="ARBA00023315"/>
    </source>
</evidence>
<proteinExistence type="inferred from homology"/>
<comment type="catalytic activity">
    <reaction evidence="8">
        <text>4,8-dimethylnonanoyl-CoA + (R)-carnitine = O-4,8-dimethylnonanoyl-(R)-carnitine + CoA</text>
        <dbReference type="Rhea" id="RHEA:44860"/>
        <dbReference type="ChEBI" id="CHEBI:16347"/>
        <dbReference type="ChEBI" id="CHEBI:57287"/>
        <dbReference type="ChEBI" id="CHEBI:77061"/>
        <dbReference type="ChEBI" id="CHEBI:84654"/>
    </reaction>
</comment>
<keyword evidence="6" id="KW-0443">Lipid metabolism</keyword>
<evidence type="ECO:0000256" key="10">
    <source>
        <dbReference type="RuleBase" id="RU003801"/>
    </source>
</evidence>
<evidence type="ECO:0000259" key="11">
    <source>
        <dbReference type="Pfam" id="PF00755"/>
    </source>
</evidence>
<dbReference type="GO" id="GO:0006635">
    <property type="term" value="P:fatty acid beta-oxidation"/>
    <property type="evidence" value="ECO:0007669"/>
    <property type="project" value="TreeGrafter"/>
</dbReference>
<dbReference type="InterPro" id="IPR023213">
    <property type="entry name" value="CAT-like_dom_sf"/>
</dbReference>
<evidence type="ECO:0000256" key="3">
    <source>
        <dbReference type="ARBA" id="ARBA00022448"/>
    </source>
</evidence>
<dbReference type="GO" id="GO:0005739">
    <property type="term" value="C:mitochondrion"/>
    <property type="evidence" value="ECO:0007669"/>
    <property type="project" value="TreeGrafter"/>
</dbReference>
<evidence type="ECO:0000256" key="6">
    <source>
        <dbReference type="ARBA" id="ARBA00023098"/>
    </source>
</evidence>
<dbReference type="FunFam" id="1.10.275.20:FF:000001">
    <property type="entry name" value="carnitine O-palmitoyltransferase 2, mitochondrial"/>
    <property type="match status" value="1"/>
</dbReference>
<evidence type="ECO:0000256" key="9">
    <source>
        <dbReference type="PIRSR" id="PIRSR600542-1"/>
    </source>
</evidence>
<evidence type="ECO:0000256" key="4">
    <source>
        <dbReference type="ARBA" id="ARBA00022679"/>
    </source>
</evidence>
<keyword evidence="5" id="KW-0276">Fatty acid metabolism</keyword>
<dbReference type="Gene3D" id="3.30.559.10">
    <property type="entry name" value="Chloramphenicol acetyltransferase-like domain"/>
    <property type="match status" value="1"/>
</dbReference>
<evidence type="ECO:0000256" key="2">
    <source>
        <dbReference type="ARBA" id="ARBA00005232"/>
    </source>
</evidence>
<evidence type="ECO:0000313" key="13">
    <source>
        <dbReference type="Proteomes" id="UP001163046"/>
    </source>
</evidence>
<evidence type="ECO:0000313" key="12">
    <source>
        <dbReference type="EMBL" id="KAJ7382923.1"/>
    </source>
</evidence>
<evidence type="ECO:0000256" key="1">
    <source>
        <dbReference type="ARBA" id="ARBA00005005"/>
    </source>
</evidence>
<dbReference type="EC" id="2.3.1.21" evidence="12"/>
<comment type="pathway">
    <text evidence="1">Lipid metabolism; fatty acid beta-oxidation.</text>
</comment>
<dbReference type="AlphaFoldDB" id="A0A9W9ZJJ5"/>
<evidence type="ECO:0000256" key="8">
    <source>
        <dbReference type="ARBA" id="ARBA00048999"/>
    </source>
</evidence>
<dbReference type="InterPro" id="IPR042572">
    <property type="entry name" value="Carn_acyl_trans_N"/>
</dbReference>
<protein>
    <submittedName>
        <fullName evidence="12">Carnitine O-palmitoyltransferase 2, mitochondrial</fullName>
        <ecNumber evidence="12">2.3.1.21</ecNumber>
    </submittedName>
</protein>
<name>A0A9W9ZJJ5_9CNID</name>
<dbReference type="PANTHER" id="PTHR22589">
    <property type="entry name" value="CARNITINE O-ACYLTRANSFERASE"/>
    <property type="match status" value="1"/>
</dbReference>
<accession>A0A9W9ZJJ5</accession>
<dbReference type="InterPro" id="IPR042231">
    <property type="entry name" value="Cho/carn_acyl_trans_2"/>
</dbReference>
<comment type="caution">
    <text evidence="12">The sequence shown here is derived from an EMBL/GenBank/DDBJ whole genome shotgun (WGS) entry which is preliminary data.</text>
</comment>
<organism evidence="12 13">
    <name type="scientific">Desmophyllum pertusum</name>
    <dbReference type="NCBI Taxonomy" id="174260"/>
    <lineage>
        <taxon>Eukaryota</taxon>
        <taxon>Metazoa</taxon>
        <taxon>Cnidaria</taxon>
        <taxon>Anthozoa</taxon>
        <taxon>Hexacorallia</taxon>
        <taxon>Scleractinia</taxon>
        <taxon>Caryophylliina</taxon>
        <taxon>Caryophylliidae</taxon>
        <taxon>Desmophyllum</taxon>
    </lineage>
</organism>
<dbReference type="Proteomes" id="UP001163046">
    <property type="component" value="Unassembled WGS sequence"/>
</dbReference>
<feature type="active site" description="Proton acceptor" evidence="9">
    <location>
        <position position="390"/>
    </location>
</feature>
<keyword evidence="13" id="KW-1185">Reference proteome</keyword>
<dbReference type="OrthoDB" id="240216at2759"/>
<dbReference type="SUPFAM" id="SSF52777">
    <property type="entry name" value="CoA-dependent acyltransferases"/>
    <property type="match status" value="2"/>
</dbReference>
<sequence>MSFSRVILSKGRSARTSVKASVRFLSPSGVSEKWFQSRFYSSSSSEDVRYIDPKTKVHTYHFQDSLPRLPIPKLEETCRRYLDAQKPLLTPEQYEDTKQLVDKFQKREAPGLNAELLQKNKSNKHTSYIAGPWYDMYLTARESIVLNYNPFMMFNDDPTAENNDQVIRATNMIKSAMRFKLSLDETFLEPDVYHLKPQLSDTQWFRNVIRFVPRQLSWYGAFLVKAFPLDMSQYARLFCSTRIPELKKDRLATFESGRHILVMRKGNFYVFDTITTDGHIVPTATIYQNLKHILDDPTPPPNFPVAALTSENRDTWASMRHALEAIPGNEEILRLIDSAVFALSLDDHELNSVADVTRTFLHGNGTNRWFDKSFQLIICKDGKAAVNFEHSWGDGVAVLRFFNEVYKDTTTRPACTPASAQNFSGETTVRKLDLNLNPEIERGIYAAKDKFDTTVKGLDIAELQVHTYGKDYIKSKKLSPDAIMQLAFQMAFFRQNGKFVPTYESCSTAAFKHGRTETIRSASNATVACAEAFQKSHRAGVEEMTDRIRRAADWHAKLTKEAAMGQGFDRHLFALRLLAESTGKVPDIFQDPAYKQINHIILSTSTLSSPALMLGGFGPVVRDGFGVGYGIQNDWLGCNVTSYPPDRDVRGFLECIRLSLEDIYCVLEGKNFKQ</sequence>
<keyword evidence="3" id="KW-0813">Transport</keyword>
<dbReference type="FunFam" id="1.20.1280.180:FF:000001">
    <property type="entry name" value="Carnitine O-palmitoyltransferase 2, mitochondrial"/>
    <property type="match status" value="1"/>
</dbReference>
<dbReference type="Pfam" id="PF00755">
    <property type="entry name" value="Carn_acyltransf"/>
    <property type="match status" value="1"/>
</dbReference>